<dbReference type="AlphaFoldDB" id="A0A8J7G0U0"/>
<dbReference type="InterPro" id="IPR050553">
    <property type="entry name" value="Thioredoxin_ResA/DsbE_sf"/>
</dbReference>
<feature type="domain" description="Thioredoxin" evidence="2">
    <location>
        <begin position="21"/>
        <end position="161"/>
    </location>
</feature>
<comment type="caution">
    <text evidence="3">The sequence shown here is derived from an EMBL/GenBank/DDBJ whole genome shotgun (WGS) entry which is preliminary data.</text>
</comment>
<dbReference type="Proteomes" id="UP000604481">
    <property type="component" value="Unassembled WGS sequence"/>
</dbReference>
<evidence type="ECO:0000259" key="2">
    <source>
        <dbReference type="PROSITE" id="PS51352"/>
    </source>
</evidence>
<proteinExistence type="predicted"/>
<keyword evidence="1" id="KW-0676">Redox-active center</keyword>
<keyword evidence="4" id="KW-1185">Reference proteome</keyword>
<dbReference type="RefSeq" id="WP_194116420.1">
    <property type="nucleotide sequence ID" value="NZ_JADFUA010000006.1"/>
</dbReference>
<dbReference type="PANTHER" id="PTHR42852">
    <property type="entry name" value="THIOL:DISULFIDE INTERCHANGE PROTEIN DSBE"/>
    <property type="match status" value="1"/>
</dbReference>
<organism evidence="3 4">
    <name type="scientific">Chitinilyticum piscinae</name>
    <dbReference type="NCBI Taxonomy" id="2866724"/>
    <lineage>
        <taxon>Bacteria</taxon>
        <taxon>Pseudomonadati</taxon>
        <taxon>Pseudomonadota</taxon>
        <taxon>Betaproteobacteria</taxon>
        <taxon>Neisseriales</taxon>
        <taxon>Chitinibacteraceae</taxon>
        <taxon>Chitinilyticum</taxon>
    </lineage>
</organism>
<dbReference type="CDD" id="cd02966">
    <property type="entry name" value="TlpA_like_family"/>
    <property type="match status" value="1"/>
</dbReference>
<dbReference type="PROSITE" id="PS51352">
    <property type="entry name" value="THIOREDOXIN_2"/>
    <property type="match status" value="1"/>
</dbReference>
<protein>
    <submittedName>
        <fullName evidence="3">TlpA family protein disulfide reductase</fullName>
    </submittedName>
</protein>
<dbReference type="GO" id="GO:0015036">
    <property type="term" value="F:disulfide oxidoreductase activity"/>
    <property type="evidence" value="ECO:0007669"/>
    <property type="project" value="UniProtKB-ARBA"/>
</dbReference>
<dbReference type="EMBL" id="JADFUA010000006">
    <property type="protein sequence ID" value="MBE9609890.1"/>
    <property type="molecule type" value="Genomic_DNA"/>
</dbReference>
<dbReference type="InterPro" id="IPR013766">
    <property type="entry name" value="Thioredoxin_domain"/>
</dbReference>
<evidence type="ECO:0000313" key="4">
    <source>
        <dbReference type="Proteomes" id="UP000604481"/>
    </source>
</evidence>
<dbReference type="PROSITE" id="PS00194">
    <property type="entry name" value="THIOREDOXIN_1"/>
    <property type="match status" value="1"/>
</dbReference>
<dbReference type="PANTHER" id="PTHR42852:SF18">
    <property type="entry name" value="CHROMOSOME UNDETERMINED SCAFFOLD_47, WHOLE GENOME SHOTGUN SEQUENCE"/>
    <property type="match status" value="1"/>
</dbReference>
<dbReference type="PROSITE" id="PS51257">
    <property type="entry name" value="PROKAR_LIPOPROTEIN"/>
    <property type="match status" value="1"/>
</dbReference>
<dbReference type="SUPFAM" id="SSF52833">
    <property type="entry name" value="Thioredoxin-like"/>
    <property type="match status" value="1"/>
</dbReference>
<reference evidence="3 4" key="1">
    <citation type="submission" date="2020-10" db="EMBL/GenBank/DDBJ databases">
        <title>The genome sequence of Chitinilyticum litopenaei 4Y14.</title>
        <authorList>
            <person name="Liu Y."/>
        </authorList>
    </citation>
    <scope>NUCLEOTIDE SEQUENCE [LARGE SCALE GENOMIC DNA]</scope>
    <source>
        <strain evidence="3 4">4Y14</strain>
    </source>
</reference>
<accession>A0A8J7G0U0</accession>
<dbReference type="GO" id="GO:0016209">
    <property type="term" value="F:antioxidant activity"/>
    <property type="evidence" value="ECO:0007669"/>
    <property type="project" value="InterPro"/>
</dbReference>
<evidence type="ECO:0000256" key="1">
    <source>
        <dbReference type="ARBA" id="ARBA00023284"/>
    </source>
</evidence>
<dbReference type="Pfam" id="PF00578">
    <property type="entry name" value="AhpC-TSA"/>
    <property type="match status" value="1"/>
</dbReference>
<dbReference type="InterPro" id="IPR036249">
    <property type="entry name" value="Thioredoxin-like_sf"/>
</dbReference>
<gene>
    <name evidence="3" type="ORF">INR99_11080</name>
</gene>
<dbReference type="InterPro" id="IPR017937">
    <property type="entry name" value="Thioredoxin_CS"/>
</dbReference>
<evidence type="ECO:0000313" key="3">
    <source>
        <dbReference type="EMBL" id="MBE9609890.1"/>
    </source>
</evidence>
<sequence>MKHALIPVLATILLAACSRTQDPLAELQQAGARTLSGQPLARQLPARPLLVNYWASWCAPCREEIPALNRLHQRYGQQIQFVGVALDQPAAIRTFMQRIPLNYPVITGDSLEIGKIMHSQGNTSKGIPYTALYDGEGRLLFSQQGPVSAAALAPELDKALGK</sequence>
<dbReference type="Gene3D" id="3.40.30.10">
    <property type="entry name" value="Glutaredoxin"/>
    <property type="match status" value="1"/>
</dbReference>
<dbReference type="InterPro" id="IPR000866">
    <property type="entry name" value="AhpC/TSA"/>
</dbReference>
<name>A0A8J7G0U0_9NEIS</name>